<dbReference type="InterPro" id="IPR011622">
    <property type="entry name" value="7TMR_DISM_rcpt_extracell_dom2"/>
</dbReference>
<evidence type="ECO:0000256" key="6">
    <source>
        <dbReference type="ARBA" id="ARBA00022777"/>
    </source>
</evidence>
<comment type="catalytic activity">
    <reaction evidence="1">
        <text>ATP + protein L-histidine = ADP + protein N-phospho-L-histidine.</text>
        <dbReference type="EC" id="2.7.13.3"/>
    </reaction>
</comment>
<feature type="transmembrane region" description="Helical" evidence="10">
    <location>
        <begin position="195"/>
        <end position="217"/>
    </location>
</feature>
<dbReference type="InterPro" id="IPR003661">
    <property type="entry name" value="HisK_dim/P_dom"/>
</dbReference>
<keyword evidence="10" id="KW-0812">Transmembrane</keyword>
<dbReference type="Pfam" id="PF02518">
    <property type="entry name" value="HATPase_c"/>
    <property type="match status" value="1"/>
</dbReference>
<evidence type="ECO:0000256" key="10">
    <source>
        <dbReference type="SAM" id="Phobius"/>
    </source>
</evidence>
<feature type="transmembrane region" description="Helical" evidence="10">
    <location>
        <begin position="355"/>
        <end position="375"/>
    </location>
</feature>
<evidence type="ECO:0000256" key="2">
    <source>
        <dbReference type="ARBA" id="ARBA00012438"/>
    </source>
</evidence>
<evidence type="ECO:0000256" key="8">
    <source>
        <dbReference type="ARBA" id="ARBA00023012"/>
    </source>
</evidence>
<dbReference type="Proteomes" id="UP000256869">
    <property type="component" value="Unassembled WGS sequence"/>
</dbReference>
<feature type="transmembrane region" description="Helical" evidence="10">
    <location>
        <begin position="224"/>
        <end position="241"/>
    </location>
</feature>
<dbReference type="Pfam" id="PF07695">
    <property type="entry name" value="7TMR-DISM_7TM"/>
    <property type="match status" value="1"/>
</dbReference>
<dbReference type="EC" id="2.7.13.3" evidence="2"/>
<evidence type="ECO:0000313" key="13">
    <source>
        <dbReference type="Proteomes" id="UP000256869"/>
    </source>
</evidence>
<keyword evidence="4" id="KW-0808">Transferase</keyword>
<protein>
    <recommendedName>
        <fullName evidence="2">histidine kinase</fullName>
        <ecNumber evidence="2">2.7.13.3</ecNumber>
    </recommendedName>
</protein>
<dbReference type="SUPFAM" id="SSF55874">
    <property type="entry name" value="ATPase domain of HSP90 chaperone/DNA topoisomerase II/histidine kinase"/>
    <property type="match status" value="1"/>
</dbReference>
<dbReference type="InterPro" id="IPR005467">
    <property type="entry name" value="His_kinase_dom"/>
</dbReference>
<proteinExistence type="predicted"/>
<keyword evidence="10" id="KW-1133">Transmembrane helix</keyword>
<feature type="transmembrane region" description="Helical" evidence="10">
    <location>
        <begin position="298"/>
        <end position="320"/>
    </location>
</feature>
<feature type="transmembrane region" description="Helical" evidence="10">
    <location>
        <begin position="326"/>
        <end position="343"/>
    </location>
</feature>
<keyword evidence="10" id="KW-0472">Membrane</keyword>
<feature type="transmembrane region" description="Helical" evidence="10">
    <location>
        <begin position="269"/>
        <end position="291"/>
    </location>
</feature>
<feature type="transmembrane region" description="Helical" evidence="10">
    <location>
        <begin position="12"/>
        <end position="30"/>
    </location>
</feature>
<dbReference type="Gene3D" id="1.10.287.130">
    <property type="match status" value="1"/>
</dbReference>
<dbReference type="SUPFAM" id="SSF47384">
    <property type="entry name" value="Homodimeric domain of signal transducing histidine kinase"/>
    <property type="match status" value="1"/>
</dbReference>
<dbReference type="AlphaFoldDB" id="A0A3D9I8D2"/>
<dbReference type="Pfam" id="PF07696">
    <property type="entry name" value="7TMR-DISMED2"/>
    <property type="match status" value="1"/>
</dbReference>
<dbReference type="GO" id="GO:0000155">
    <property type="term" value="F:phosphorelay sensor kinase activity"/>
    <property type="evidence" value="ECO:0007669"/>
    <property type="project" value="InterPro"/>
</dbReference>
<gene>
    <name evidence="12" type="ORF">DFP95_10974</name>
</gene>
<keyword evidence="13" id="KW-1185">Reference proteome</keyword>
<dbReference type="Gene3D" id="3.30.565.10">
    <property type="entry name" value="Histidine kinase-like ATPase, C-terminal domain"/>
    <property type="match status" value="1"/>
</dbReference>
<keyword evidence="6 12" id="KW-0418">Kinase</keyword>
<evidence type="ECO:0000256" key="5">
    <source>
        <dbReference type="ARBA" id="ARBA00022741"/>
    </source>
</evidence>
<dbReference type="InterPro" id="IPR050736">
    <property type="entry name" value="Sensor_HK_Regulatory"/>
</dbReference>
<name>A0A3D9I8D2_9BACL</name>
<dbReference type="PROSITE" id="PS50109">
    <property type="entry name" value="HIS_KIN"/>
    <property type="match status" value="1"/>
</dbReference>
<feature type="domain" description="Histidine kinase" evidence="11">
    <location>
        <begin position="463"/>
        <end position="681"/>
    </location>
</feature>
<dbReference type="Gene3D" id="2.60.40.2380">
    <property type="match status" value="1"/>
</dbReference>
<evidence type="ECO:0000259" key="11">
    <source>
        <dbReference type="PROSITE" id="PS50109"/>
    </source>
</evidence>
<feature type="transmembrane region" description="Helical" evidence="10">
    <location>
        <begin position="387"/>
        <end position="405"/>
    </location>
</feature>
<sequence length="688" mass="78089">MRKSLTDHNRLFLLAILLFVAGVAYVWYYFAPEKEVASSKNEIRLTDEIDRYNVNSKMDILPDPDGNWSLDQVRNFPISDGFKPAFGQSAFGLTANTYWIRTTLVNGSAAELWTIRLSNSIVDELDVYADGTLLNGVRDSNVGYKLEDHYWSYELSLPAGKSVSLYLRAVTDGSMILPIEVLSDTAYHAKIRNEYILFGLYYGFVLLMAAYMFSLYIFMRNIAYIFYSLYIVCFSISQLIWNGLFREILGDHHWIARTLLRTLDNYEGIFLFFFILCLWFAVFFLCTVLELDKYAPKLHYAAIGLKWLSPLVIVALLFHWPGFSAIAIWYEFIVVVLLGFAIFRSVYKGNLAARYVVLASIAIIGLSIPSILYTFSLMEYSLLTHYGYQMGSVAEFVVLAFAISYQSRQNQVDKEKAQAQMIVNQEKLVRTLEHWNEELENTVAERTERLVQAQRKRNELLQNISHDIRSPLAIVQGGIRAMALGIQVEPGERNKYLEKLYEKMLYITRFIDDLFKLSLAEQETLPYESVEELSLKEWLESEFIFLAENIRIAGLRCETRIVADANPAVIFDSHGIRRALSNLVHNACKFSSADSLIKLEASIQGSEARIIVEDEGQGIESEYLGGIFDRTNRGAHVDPATGSGLGLAIAKEIVEQHGGSIGVESEFGKGSRFTICLPLFREVESSAS</sequence>
<organism evidence="12 13">
    <name type="scientific">Cohnella lupini</name>
    <dbReference type="NCBI Taxonomy" id="1294267"/>
    <lineage>
        <taxon>Bacteria</taxon>
        <taxon>Bacillati</taxon>
        <taxon>Bacillota</taxon>
        <taxon>Bacilli</taxon>
        <taxon>Bacillales</taxon>
        <taxon>Paenibacillaceae</taxon>
        <taxon>Cohnella</taxon>
    </lineage>
</organism>
<accession>A0A3D9I8D2</accession>
<evidence type="ECO:0000256" key="1">
    <source>
        <dbReference type="ARBA" id="ARBA00000085"/>
    </source>
</evidence>
<keyword evidence="5" id="KW-0547">Nucleotide-binding</keyword>
<evidence type="ECO:0000256" key="7">
    <source>
        <dbReference type="ARBA" id="ARBA00022840"/>
    </source>
</evidence>
<dbReference type="SMART" id="SM00387">
    <property type="entry name" value="HATPase_c"/>
    <property type="match status" value="1"/>
</dbReference>
<dbReference type="CDD" id="cd00075">
    <property type="entry name" value="HATPase"/>
    <property type="match status" value="1"/>
</dbReference>
<dbReference type="SMART" id="SM00388">
    <property type="entry name" value="HisKA"/>
    <property type="match status" value="1"/>
</dbReference>
<evidence type="ECO:0000256" key="9">
    <source>
        <dbReference type="SAM" id="Coils"/>
    </source>
</evidence>
<keyword evidence="7" id="KW-0067">ATP-binding</keyword>
<evidence type="ECO:0000256" key="4">
    <source>
        <dbReference type="ARBA" id="ARBA00022679"/>
    </source>
</evidence>
<dbReference type="RefSeq" id="WP_115993705.1">
    <property type="nucleotide sequence ID" value="NZ_QRDY01000009.1"/>
</dbReference>
<dbReference type="PANTHER" id="PTHR43711:SF1">
    <property type="entry name" value="HISTIDINE KINASE 1"/>
    <property type="match status" value="1"/>
</dbReference>
<dbReference type="OrthoDB" id="9809348at2"/>
<dbReference type="InterPro" id="IPR004358">
    <property type="entry name" value="Sig_transdc_His_kin-like_C"/>
</dbReference>
<reference evidence="12 13" key="1">
    <citation type="submission" date="2018-07" db="EMBL/GenBank/DDBJ databases">
        <title>Genomic Encyclopedia of Type Strains, Phase III (KMG-III): the genomes of soil and plant-associated and newly described type strains.</title>
        <authorList>
            <person name="Whitman W."/>
        </authorList>
    </citation>
    <scope>NUCLEOTIDE SEQUENCE [LARGE SCALE GENOMIC DNA]</scope>
    <source>
        <strain evidence="12 13">CECT 8236</strain>
    </source>
</reference>
<dbReference type="Pfam" id="PF00512">
    <property type="entry name" value="HisKA"/>
    <property type="match status" value="1"/>
</dbReference>
<dbReference type="PANTHER" id="PTHR43711">
    <property type="entry name" value="TWO-COMPONENT HISTIDINE KINASE"/>
    <property type="match status" value="1"/>
</dbReference>
<dbReference type="PRINTS" id="PR00344">
    <property type="entry name" value="BCTRLSENSOR"/>
</dbReference>
<comment type="caution">
    <text evidence="12">The sequence shown here is derived from an EMBL/GenBank/DDBJ whole genome shotgun (WGS) entry which is preliminary data.</text>
</comment>
<evidence type="ECO:0000256" key="3">
    <source>
        <dbReference type="ARBA" id="ARBA00022553"/>
    </source>
</evidence>
<dbReference type="EMBL" id="QRDY01000009">
    <property type="protein sequence ID" value="RED58038.1"/>
    <property type="molecule type" value="Genomic_DNA"/>
</dbReference>
<evidence type="ECO:0000313" key="12">
    <source>
        <dbReference type="EMBL" id="RED58038.1"/>
    </source>
</evidence>
<dbReference type="GO" id="GO:0005524">
    <property type="term" value="F:ATP binding"/>
    <property type="evidence" value="ECO:0007669"/>
    <property type="project" value="UniProtKB-KW"/>
</dbReference>
<keyword evidence="8" id="KW-0902">Two-component regulatory system</keyword>
<keyword evidence="3" id="KW-0597">Phosphoprotein</keyword>
<dbReference type="InterPro" id="IPR036890">
    <property type="entry name" value="HATPase_C_sf"/>
</dbReference>
<keyword evidence="9" id="KW-0175">Coiled coil</keyword>
<feature type="coiled-coil region" evidence="9">
    <location>
        <begin position="425"/>
        <end position="464"/>
    </location>
</feature>
<dbReference type="InterPro" id="IPR011623">
    <property type="entry name" value="7TMR_DISM_rcpt_extracell_dom1"/>
</dbReference>
<dbReference type="InterPro" id="IPR003594">
    <property type="entry name" value="HATPase_dom"/>
</dbReference>
<dbReference type="InterPro" id="IPR036097">
    <property type="entry name" value="HisK_dim/P_sf"/>
</dbReference>
<dbReference type="CDD" id="cd00082">
    <property type="entry name" value="HisKA"/>
    <property type="match status" value="1"/>
</dbReference>